<organism evidence="1 2">
    <name type="scientific">Coleophoma cylindrospora</name>
    <dbReference type="NCBI Taxonomy" id="1849047"/>
    <lineage>
        <taxon>Eukaryota</taxon>
        <taxon>Fungi</taxon>
        <taxon>Dikarya</taxon>
        <taxon>Ascomycota</taxon>
        <taxon>Pezizomycotina</taxon>
        <taxon>Leotiomycetes</taxon>
        <taxon>Helotiales</taxon>
        <taxon>Dermateaceae</taxon>
        <taxon>Coleophoma</taxon>
    </lineage>
</organism>
<comment type="caution">
    <text evidence="1">The sequence shown here is derived from an EMBL/GenBank/DDBJ whole genome shotgun (WGS) entry which is preliminary data.</text>
</comment>
<dbReference type="EMBL" id="PDLM01000008">
    <property type="protein sequence ID" value="RDW71522.1"/>
    <property type="molecule type" value="Genomic_DNA"/>
</dbReference>
<accession>A0A3D8RBV8</accession>
<sequence>MSLHHIKLGAIPDSDDSSTDTAVTPPENIPLHLNDNYDGASDPGLEPGSTFVIRSLWSREVLTLFKGEVLLAPPGINGSQLWECVETDGWLGFRNMASYAFLGRDDQGFLRCSADWHREWERLRVGERTEGGYILLMTHWWKLRPLGFRRGASGEKRLAMMEIESTDGIVWEFVKV</sequence>
<dbReference type="PANTHER" id="PTHR39697:SF1">
    <property type="entry name" value="RICIN B LECTIN DOMAIN-CONTAINING PROTEIN"/>
    <property type="match status" value="1"/>
</dbReference>
<gene>
    <name evidence="1" type="ORF">BP6252_08085</name>
</gene>
<keyword evidence="2" id="KW-1185">Reference proteome</keyword>
<protein>
    <submittedName>
        <fullName evidence="1">Uncharacterized protein</fullName>
    </submittedName>
</protein>
<dbReference type="OrthoDB" id="5289641at2759"/>
<dbReference type="Proteomes" id="UP000256645">
    <property type="component" value="Unassembled WGS sequence"/>
</dbReference>
<evidence type="ECO:0000313" key="1">
    <source>
        <dbReference type="EMBL" id="RDW71522.1"/>
    </source>
</evidence>
<reference evidence="1 2" key="1">
    <citation type="journal article" date="2018" name="IMA Fungus">
        <title>IMA Genome-F 9: Draft genome sequence of Annulohypoxylon stygium, Aspergillus mulundensis, Berkeleyomyces basicola (syn. Thielaviopsis basicola), Ceratocystis smalleyi, two Cercospora beticola strains, Coleophoma cylindrospora, Fusarium fracticaudum, Phialophora cf. hyalina, and Morchella septimelata.</title>
        <authorList>
            <person name="Wingfield B.D."/>
            <person name="Bills G.F."/>
            <person name="Dong Y."/>
            <person name="Huang W."/>
            <person name="Nel W.J."/>
            <person name="Swalarsk-Parry B.S."/>
            <person name="Vaghefi N."/>
            <person name="Wilken P.M."/>
            <person name="An Z."/>
            <person name="de Beer Z.W."/>
            <person name="De Vos L."/>
            <person name="Chen L."/>
            <person name="Duong T.A."/>
            <person name="Gao Y."/>
            <person name="Hammerbacher A."/>
            <person name="Kikkert J.R."/>
            <person name="Li Y."/>
            <person name="Li H."/>
            <person name="Li K."/>
            <person name="Li Q."/>
            <person name="Liu X."/>
            <person name="Ma X."/>
            <person name="Naidoo K."/>
            <person name="Pethybridge S.J."/>
            <person name="Sun J."/>
            <person name="Steenkamp E.T."/>
            <person name="van der Nest M.A."/>
            <person name="van Wyk S."/>
            <person name="Wingfield M.J."/>
            <person name="Xiong C."/>
            <person name="Yue Q."/>
            <person name="Zhang X."/>
        </authorList>
    </citation>
    <scope>NUCLEOTIDE SEQUENCE [LARGE SCALE GENOMIC DNA]</scope>
    <source>
        <strain evidence="1 2">BP6252</strain>
    </source>
</reference>
<dbReference type="PANTHER" id="PTHR39697">
    <property type="entry name" value="RICIN B LECTIN DOMAIN-CONTAINING PROTEIN-RELATED"/>
    <property type="match status" value="1"/>
</dbReference>
<proteinExistence type="predicted"/>
<dbReference type="AlphaFoldDB" id="A0A3D8RBV8"/>
<name>A0A3D8RBV8_9HELO</name>
<evidence type="ECO:0000313" key="2">
    <source>
        <dbReference type="Proteomes" id="UP000256645"/>
    </source>
</evidence>